<dbReference type="GO" id="GO:0016787">
    <property type="term" value="F:hydrolase activity"/>
    <property type="evidence" value="ECO:0007669"/>
    <property type="project" value="UniProtKB-KW"/>
</dbReference>
<name>A0A8S5M5D1_9CAUD</name>
<sequence length="114" mass="13650">MSDMNQIKMKVMAGDVHAFYVTTEWKKKRLEILKRDNNLCQRCLCKFEGGHPNKKMKLTKAKYVHHIIPMKEDFDKALDNDNLVSLCFRCHEIVEGREERFFSATKKRLTEERW</sequence>
<keyword evidence="2" id="KW-0378">Hydrolase</keyword>
<organism evidence="4">
    <name type="scientific">Siphoviridae sp. ctulf7</name>
    <dbReference type="NCBI Taxonomy" id="2826505"/>
    <lineage>
        <taxon>Viruses</taxon>
        <taxon>Duplodnaviria</taxon>
        <taxon>Heunggongvirae</taxon>
        <taxon>Uroviricota</taxon>
        <taxon>Caudoviricetes</taxon>
    </lineage>
</organism>
<keyword evidence="1" id="KW-0540">Nuclease</keyword>
<dbReference type="SMART" id="SM00507">
    <property type="entry name" value="HNHc"/>
    <property type="match status" value="1"/>
</dbReference>
<proteinExistence type="predicted"/>
<dbReference type="GO" id="GO:0004519">
    <property type="term" value="F:endonuclease activity"/>
    <property type="evidence" value="ECO:0007669"/>
    <property type="project" value="UniProtKB-KW"/>
</dbReference>
<evidence type="ECO:0000313" key="4">
    <source>
        <dbReference type="EMBL" id="DAD77420.1"/>
    </source>
</evidence>
<dbReference type="PANTHER" id="PTHR41286:SF1">
    <property type="entry name" value="HNH NUCLEASE YAJD-RELATED"/>
    <property type="match status" value="1"/>
</dbReference>
<dbReference type="Pfam" id="PF01844">
    <property type="entry name" value="HNH"/>
    <property type="match status" value="1"/>
</dbReference>
<keyword evidence="4" id="KW-0255">Endonuclease</keyword>
<evidence type="ECO:0000256" key="1">
    <source>
        <dbReference type="ARBA" id="ARBA00022722"/>
    </source>
</evidence>
<dbReference type="Gene3D" id="1.10.30.50">
    <property type="match status" value="1"/>
</dbReference>
<dbReference type="InterPro" id="IPR002711">
    <property type="entry name" value="HNH"/>
</dbReference>
<protein>
    <submittedName>
        <fullName evidence="4">HNH endonuclease</fullName>
    </submittedName>
</protein>
<dbReference type="InterPro" id="IPR003615">
    <property type="entry name" value="HNH_nuc"/>
</dbReference>
<dbReference type="PANTHER" id="PTHR41286">
    <property type="entry name" value="HNH NUCLEASE YAJD-RELATED"/>
    <property type="match status" value="1"/>
</dbReference>
<reference evidence="4" key="1">
    <citation type="journal article" date="2021" name="Proc. Natl. Acad. Sci. U.S.A.">
        <title>A Catalog of Tens of Thousands of Viruses from Human Metagenomes Reveals Hidden Associations with Chronic Diseases.</title>
        <authorList>
            <person name="Tisza M.J."/>
            <person name="Buck C.B."/>
        </authorList>
    </citation>
    <scope>NUCLEOTIDE SEQUENCE</scope>
    <source>
        <strain evidence="4">Ctulf7</strain>
    </source>
</reference>
<evidence type="ECO:0000259" key="3">
    <source>
        <dbReference type="SMART" id="SM00507"/>
    </source>
</evidence>
<dbReference type="CDD" id="cd00085">
    <property type="entry name" value="HNHc"/>
    <property type="match status" value="1"/>
</dbReference>
<feature type="domain" description="HNH nuclease" evidence="3">
    <location>
        <begin position="27"/>
        <end position="92"/>
    </location>
</feature>
<dbReference type="GO" id="GO:0008270">
    <property type="term" value="F:zinc ion binding"/>
    <property type="evidence" value="ECO:0007669"/>
    <property type="project" value="InterPro"/>
</dbReference>
<dbReference type="EMBL" id="BK014825">
    <property type="protein sequence ID" value="DAD77420.1"/>
    <property type="molecule type" value="Genomic_DNA"/>
</dbReference>
<evidence type="ECO:0000256" key="2">
    <source>
        <dbReference type="ARBA" id="ARBA00022801"/>
    </source>
</evidence>
<dbReference type="GO" id="GO:0003676">
    <property type="term" value="F:nucleic acid binding"/>
    <property type="evidence" value="ECO:0007669"/>
    <property type="project" value="InterPro"/>
</dbReference>
<accession>A0A8S5M5D1</accession>